<proteinExistence type="predicted"/>
<dbReference type="RefSeq" id="WP_156590963.1">
    <property type="nucleotide sequence ID" value="NZ_WPHU01000003.1"/>
</dbReference>
<accession>A0A7K1RE59</accession>
<sequence length="200" mass="21953">MTEEVDPNSFLPLRYAEYAEKFGPYTKALKEQHAKDVEFARANHAIVTEGPWDGIPSRQVAYIGIDACGKRVHLHEISSSWRFKPISTRVAMAAGGDVIVQRIALGRQLPGMVVGRVAGQAPVQSYGLIDGKDYYFRARGSAWSLSVGGADVVANPEWYYEEPYGVWPNAGFITDDQSYEFIAKAAGLYRSGTATMAEAP</sequence>
<dbReference type="EMBL" id="WPHU01000003">
    <property type="protein sequence ID" value="MVA56294.1"/>
    <property type="molecule type" value="Genomic_DNA"/>
</dbReference>
<comment type="caution">
    <text evidence="1">The sequence shown here is derived from an EMBL/GenBank/DDBJ whole genome shotgun (WGS) entry which is preliminary data.</text>
</comment>
<reference evidence="1 2" key="1">
    <citation type="submission" date="2019-12" db="EMBL/GenBank/DDBJ databases">
        <title>Whole-genome sequencing of Allorhizobium vitis.</title>
        <authorList>
            <person name="Gan H.M."/>
            <person name="Szegedi E."/>
            <person name="Burr T."/>
            <person name="Savka M.A."/>
        </authorList>
    </citation>
    <scope>NUCLEOTIDE SEQUENCE [LARGE SCALE GENOMIC DNA]</scope>
    <source>
        <strain evidence="1 2">CG415</strain>
    </source>
</reference>
<evidence type="ECO:0000313" key="2">
    <source>
        <dbReference type="Proteomes" id="UP000440716"/>
    </source>
</evidence>
<dbReference type="AlphaFoldDB" id="A0A7K1RE59"/>
<name>A0A7K1RE59_AGRVI</name>
<dbReference type="Proteomes" id="UP000440716">
    <property type="component" value="Unassembled WGS sequence"/>
</dbReference>
<gene>
    <name evidence="1" type="ORF">GOZ88_09235</name>
</gene>
<organism evidence="1 2">
    <name type="scientific">Agrobacterium vitis</name>
    <name type="common">Rhizobium vitis</name>
    <dbReference type="NCBI Taxonomy" id="373"/>
    <lineage>
        <taxon>Bacteria</taxon>
        <taxon>Pseudomonadati</taxon>
        <taxon>Pseudomonadota</taxon>
        <taxon>Alphaproteobacteria</taxon>
        <taxon>Hyphomicrobiales</taxon>
        <taxon>Rhizobiaceae</taxon>
        <taxon>Rhizobium/Agrobacterium group</taxon>
        <taxon>Agrobacterium</taxon>
    </lineage>
</organism>
<evidence type="ECO:0000313" key="1">
    <source>
        <dbReference type="EMBL" id="MVA56294.1"/>
    </source>
</evidence>
<protein>
    <submittedName>
        <fullName evidence="1">Uncharacterized protein</fullName>
    </submittedName>
</protein>